<organism evidence="3 4">
    <name type="scientific">Rhamnusium bicolor</name>
    <dbReference type="NCBI Taxonomy" id="1586634"/>
    <lineage>
        <taxon>Eukaryota</taxon>
        <taxon>Metazoa</taxon>
        <taxon>Ecdysozoa</taxon>
        <taxon>Arthropoda</taxon>
        <taxon>Hexapoda</taxon>
        <taxon>Insecta</taxon>
        <taxon>Pterygota</taxon>
        <taxon>Neoptera</taxon>
        <taxon>Endopterygota</taxon>
        <taxon>Coleoptera</taxon>
        <taxon>Polyphaga</taxon>
        <taxon>Cucujiformia</taxon>
        <taxon>Chrysomeloidea</taxon>
        <taxon>Cerambycidae</taxon>
        <taxon>Lepturinae</taxon>
        <taxon>Rhagiini</taxon>
        <taxon>Rhamnusium</taxon>
    </lineage>
</organism>
<evidence type="ECO:0000313" key="3">
    <source>
        <dbReference type="EMBL" id="KAJ8970211.1"/>
    </source>
</evidence>
<sequence>MKTSNFEIIAGTYEEFLLGYNFNVKQSEIVQSFAAHDHSSSIRSLCISGHYLATGAADDRIIIYDLKSRKEHCMLTHHDATVTCLQFTNNHSHILSGSSDGVLAIVRVGNWQVEKVWDKAHKGSAILDIAVHSSGKLALTLGSDCTLRTWNLVKGRQAYAINLNSKCKDAKSLDKIVWAKDDIRFVLSGGKYTEIWSIEMGGVLKVVKHEERVSSCIWFSDEEILVGYEDGQIALVQINDLTKSIQKAHDGRVKVLALYNNWVVSGSSTGEIKVWNKELKELTKQNSGCRITCLGIATLAKIKEEKIVETAPEETVSSTVIKKSSVVIEVEENNDESIMYHGMTTKEKRKKHGKIKKNKKNKI</sequence>
<dbReference type="Pfam" id="PF00400">
    <property type="entry name" value="WD40"/>
    <property type="match status" value="4"/>
</dbReference>
<dbReference type="Proteomes" id="UP001162156">
    <property type="component" value="Unassembled WGS sequence"/>
</dbReference>
<dbReference type="InterPro" id="IPR036322">
    <property type="entry name" value="WD40_repeat_dom_sf"/>
</dbReference>
<dbReference type="EMBL" id="JANEYF010000394">
    <property type="protein sequence ID" value="KAJ8970211.1"/>
    <property type="molecule type" value="Genomic_DNA"/>
</dbReference>
<accession>A0AAV8ZUK3</accession>
<dbReference type="PANTHER" id="PTHR44675:SF1">
    <property type="entry name" value="P21-ACTIVATED PROTEIN KINASE-INTERACTING PROTEIN 1"/>
    <property type="match status" value="1"/>
</dbReference>
<proteinExistence type="predicted"/>
<keyword evidence="2" id="KW-0853">WD repeat</keyword>
<dbReference type="InterPro" id="IPR015943">
    <property type="entry name" value="WD40/YVTN_repeat-like_dom_sf"/>
</dbReference>
<dbReference type="SMART" id="SM00320">
    <property type="entry name" value="WD40"/>
    <property type="match status" value="5"/>
</dbReference>
<evidence type="ECO:0000256" key="2">
    <source>
        <dbReference type="PROSITE-ProRule" id="PRU00221"/>
    </source>
</evidence>
<dbReference type="AlphaFoldDB" id="A0AAV8ZUK3"/>
<dbReference type="Gene3D" id="2.130.10.10">
    <property type="entry name" value="YVTN repeat-like/Quinoprotein amine dehydrogenase"/>
    <property type="match status" value="2"/>
</dbReference>
<dbReference type="SUPFAM" id="SSF50978">
    <property type="entry name" value="WD40 repeat-like"/>
    <property type="match status" value="1"/>
</dbReference>
<dbReference type="InterPro" id="IPR001680">
    <property type="entry name" value="WD40_rpt"/>
</dbReference>
<name>A0AAV8ZUK3_9CUCU</name>
<reference evidence="3" key="1">
    <citation type="journal article" date="2023" name="Insect Mol. Biol.">
        <title>Genome sequencing provides insights into the evolution of gene families encoding plant cell wall-degrading enzymes in longhorned beetles.</title>
        <authorList>
            <person name="Shin N.R."/>
            <person name="Okamura Y."/>
            <person name="Kirsch R."/>
            <person name="Pauchet Y."/>
        </authorList>
    </citation>
    <scope>NUCLEOTIDE SEQUENCE</scope>
    <source>
        <strain evidence="3">RBIC_L_NR</strain>
    </source>
</reference>
<evidence type="ECO:0000256" key="1">
    <source>
        <dbReference type="ARBA" id="ARBA00045213"/>
    </source>
</evidence>
<feature type="repeat" description="WD" evidence="2">
    <location>
        <begin position="75"/>
        <end position="105"/>
    </location>
</feature>
<comment type="caution">
    <text evidence="3">The sequence shown here is derived from an EMBL/GenBank/DDBJ whole genome shotgun (WGS) entry which is preliminary data.</text>
</comment>
<gene>
    <name evidence="3" type="ORF">NQ314_001358</name>
</gene>
<dbReference type="PROSITE" id="PS50082">
    <property type="entry name" value="WD_REPEATS_2"/>
    <property type="match status" value="1"/>
</dbReference>
<evidence type="ECO:0000313" key="4">
    <source>
        <dbReference type="Proteomes" id="UP001162156"/>
    </source>
</evidence>
<evidence type="ECO:0008006" key="5">
    <source>
        <dbReference type="Google" id="ProtNLM"/>
    </source>
</evidence>
<protein>
    <recommendedName>
        <fullName evidence="5">P21-activated protein kinase-interacting protein 1-like</fullName>
    </recommendedName>
</protein>
<keyword evidence="4" id="KW-1185">Reference proteome</keyword>
<dbReference type="PANTHER" id="PTHR44675">
    <property type="entry name" value="PAK1 INTERACTING PROTEIN 1"/>
    <property type="match status" value="1"/>
</dbReference>
<dbReference type="InterPro" id="IPR051959">
    <property type="entry name" value="PAK1-Kinase_Regulator"/>
</dbReference>
<comment type="function">
    <text evidence="1">Negatively regulates the PAK1 kinase. PAK1 is a member of the PAK kinase family, which has been shown to play a positive role in the regulation of signaling pathways involving MAPK8 and RELA. PAK1 exists as an inactive homodimer, which is activated by binding of small GTPases such as CDC42 to an N-terminal regulatory domain. PAK1IP1 also binds to the N-terminus of PAK1, and inhibits the specific activation of PAK1 by CDC42. May be involved in ribosomal large subunit assembly.</text>
</comment>